<keyword evidence="2" id="KW-1185">Reference proteome</keyword>
<dbReference type="AlphaFoldDB" id="A0A919U6H4"/>
<protein>
    <recommendedName>
        <fullName evidence="3">EcsC family protein</fullName>
    </recommendedName>
</protein>
<name>A0A919U6H4_9CELL</name>
<organism evidence="1 2">
    <name type="scientific">Cellulomonas pakistanensis</name>
    <dbReference type="NCBI Taxonomy" id="992287"/>
    <lineage>
        <taxon>Bacteria</taxon>
        <taxon>Bacillati</taxon>
        <taxon>Actinomycetota</taxon>
        <taxon>Actinomycetes</taxon>
        <taxon>Micrococcales</taxon>
        <taxon>Cellulomonadaceae</taxon>
        <taxon>Cellulomonas</taxon>
    </lineage>
</organism>
<evidence type="ECO:0000313" key="1">
    <source>
        <dbReference type="EMBL" id="GIG36265.1"/>
    </source>
</evidence>
<proteinExistence type="predicted"/>
<reference evidence="1" key="1">
    <citation type="submission" date="2021-01" db="EMBL/GenBank/DDBJ databases">
        <title>Whole genome shotgun sequence of Cellulomonas pakistanensis NBRC 110800.</title>
        <authorList>
            <person name="Komaki H."/>
            <person name="Tamura T."/>
        </authorList>
    </citation>
    <scope>NUCLEOTIDE SEQUENCE</scope>
    <source>
        <strain evidence="1">NBRC 110800</strain>
    </source>
</reference>
<sequence>MQKILSWGVDGVGPIKGAEQIAAEHLESHGDPERAIARLIATHTRIVAATGFATGFGGFTVAAVTLPADVTALYASAARCAGAIAVLRGYDVRSDEVRSVIVLTLIGSAGAAVVADIGAQLGTKSALAVLKKLPGKVLIEINKKVGFRLLTKFGTKGVINLGKFVPVAGGVLGAGVNIATIRGVSQFAKHNFPAFEEEEAPTAHGVGLV</sequence>
<evidence type="ECO:0008006" key="3">
    <source>
        <dbReference type="Google" id="ProtNLM"/>
    </source>
</evidence>
<dbReference type="EMBL" id="BONO01000010">
    <property type="protein sequence ID" value="GIG36265.1"/>
    <property type="molecule type" value="Genomic_DNA"/>
</dbReference>
<dbReference type="Proteomes" id="UP000642125">
    <property type="component" value="Unassembled WGS sequence"/>
</dbReference>
<accession>A0A919U6H4</accession>
<dbReference type="InterPro" id="IPR024787">
    <property type="entry name" value="EcsC"/>
</dbReference>
<dbReference type="Pfam" id="PF12787">
    <property type="entry name" value="EcsC"/>
    <property type="match status" value="1"/>
</dbReference>
<gene>
    <name evidence="1" type="ORF">Cpa01nite_16460</name>
</gene>
<comment type="caution">
    <text evidence="1">The sequence shown here is derived from an EMBL/GenBank/DDBJ whole genome shotgun (WGS) entry which is preliminary data.</text>
</comment>
<evidence type="ECO:0000313" key="2">
    <source>
        <dbReference type="Proteomes" id="UP000642125"/>
    </source>
</evidence>